<proteinExistence type="predicted"/>
<evidence type="ECO:0000313" key="1">
    <source>
        <dbReference type="EMBL" id="GFR65496.1"/>
    </source>
</evidence>
<dbReference type="Gene3D" id="3.30.420.10">
    <property type="entry name" value="Ribonuclease H-like superfamily/Ribonuclease H"/>
    <property type="match status" value="1"/>
</dbReference>
<gene>
    <name evidence="1" type="ORF">ElyMa_003660000</name>
</gene>
<reference evidence="1 2" key="1">
    <citation type="journal article" date="2021" name="Elife">
        <title>Chloroplast acquisition without the gene transfer in kleptoplastic sea slugs, Plakobranchus ocellatus.</title>
        <authorList>
            <person name="Maeda T."/>
            <person name="Takahashi S."/>
            <person name="Yoshida T."/>
            <person name="Shimamura S."/>
            <person name="Takaki Y."/>
            <person name="Nagai Y."/>
            <person name="Toyoda A."/>
            <person name="Suzuki Y."/>
            <person name="Arimoto A."/>
            <person name="Ishii H."/>
            <person name="Satoh N."/>
            <person name="Nishiyama T."/>
            <person name="Hasebe M."/>
            <person name="Maruyama T."/>
            <person name="Minagawa J."/>
            <person name="Obokata J."/>
            <person name="Shigenobu S."/>
        </authorList>
    </citation>
    <scope>NUCLEOTIDE SEQUENCE [LARGE SCALE GENOMIC DNA]</scope>
</reference>
<protein>
    <submittedName>
        <fullName evidence="1">Transposable element Tcb1 transposase</fullName>
    </submittedName>
</protein>
<accession>A0AAV4EZC0</accession>
<sequence>MTFLILAPTHALMKGWRVDFLCVLSSDTSEHEFKHTPESRAWFASQGLRARRPYIGPILTQLHRHLRTLWAPEHEAWDRIQWQSVVFGDEFRFCIDHADGRVRTYILVYGEEAVKDTKQIALGNTTGGVEHL</sequence>
<dbReference type="InterPro" id="IPR036397">
    <property type="entry name" value="RNaseH_sf"/>
</dbReference>
<keyword evidence="2" id="KW-1185">Reference proteome</keyword>
<evidence type="ECO:0000313" key="2">
    <source>
        <dbReference type="Proteomes" id="UP000762676"/>
    </source>
</evidence>
<dbReference type="GO" id="GO:0003676">
    <property type="term" value="F:nucleic acid binding"/>
    <property type="evidence" value="ECO:0007669"/>
    <property type="project" value="InterPro"/>
</dbReference>
<dbReference type="EMBL" id="BMAT01007491">
    <property type="protein sequence ID" value="GFR65496.1"/>
    <property type="molecule type" value="Genomic_DNA"/>
</dbReference>
<name>A0AAV4EZC0_9GAST</name>
<comment type="caution">
    <text evidence="1">The sequence shown here is derived from an EMBL/GenBank/DDBJ whole genome shotgun (WGS) entry which is preliminary data.</text>
</comment>
<organism evidence="1 2">
    <name type="scientific">Elysia marginata</name>
    <dbReference type="NCBI Taxonomy" id="1093978"/>
    <lineage>
        <taxon>Eukaryota</taxon>
        <taxon>Metazoa</taxon>
        <taxon>Spiralia</taxon>
        <taxon>Lophotrochozoa</taxon>
        <taxon>Mollusca</taxon>
        <taxon>Gastropoda</taxon>
        <taxon>Heterobranchia</taxon>
        <taxon>Euthyneura</taxon>
        <taxon>Panpulmonata</taxon>
        <taxon>Sacoglossa</taxon>
        <taxon>Placobranchoidea</taxon>
        <taxon>Plakobranchidae</taxon>
        <taxon>Elysia</taxon>
    </lineage>
</organism>
<dbReference type="AlphaFoldDB" id="A0AAV4EZC0"/>
<dbReference type="Proteomes" id="UP000762676">
    <property type="component" value="Unassembled WGS sequence"/>
</dbReference>